<reference evidence="2" key="1">
    <citation type="submission" date="2020-05" db="EMBL/GenBank/DDBJ databases">
        <title>Identification of trans-AT polyketide cluster in two marine bacteria, producers of a novel glutaramide-containing polyketide sesbanimide D and analogs.</title>
        <authorList>
            <person name="Kacar D."/>
            <person name="Rodriguez P."/>
            <person name="Canedo L."/>
            <person name="Gonzalez E."/>
            <person name="Galan B."/>
            <person name="De La Calle F."/>
            <person name="Garcia J.L."/>
        </authorList>
    </citation>
    <scope>NUCLEOTIDE SEQUENCE</scope>
    <source>
        <strain evidence="2">PHM038</strain>
    </source>
</reference>
<evidence type="ECO:0000313" key="2">
    <source>
        <dbReference type="EMBL" id="MBD1546031.1"/>
    </source>
</evidence>
<dbReference type="GO" id="GO:0003677">
    <property type="term" value="F:DNA binding"/>
    <property type="evidence" value="ECO:0007669"/>
    <property type="project" value="InterPro"/>
</dbReference>
<sequence>MNRELPWMPSEPVQVSPEEYEIQVVDWLKTASKGQMDFEVQHLVKLSGGSGEYTIDAVARFHVFGGAELVVLVECKRLKRPVEREVLITIHGKLKETGCTQSYGIFYLWIPKWSN</sequence>
<dbReference type="RefSeq" id="WP_190290698.1">
    <property type="nucleotide sequence ID" value="NZ_JABFCZ010000006.1"/>
</dbReference>
<dbReference type="Proteomes" id="UP000598467">
    <property type="component" value="Unassembled WGS sequence"/>
</dbReference>
<evidence type="ECO:0000259" key="1">
    <source>
        <dbReference type="Pfam" id="PF04471"/>
    </source>
</evidence>
<dbReference type="GO" id="GO:0009307">
    <property type="term" value="P:DNA restriction-modification system"/>
    <property type="evidence" value="ECO:0007669"/>
    <property type="project" value="InterPro"/>
</dbReference>
<accession>A0A926NXB0</accession>
<feature type="domain" description="Restriction endonuclease type IV Mrr" evidence="1">
    <location>
        <begin position="36"/>
        <end position="102"/>
    </location>
</feature>
<dbReference type="InterPro" id="IPR007560">
    <property type="entry name" value="Restrct_endonuc_IV_Mrr"/>
</dbReference>
<dbReference type="SUPFAM" id="SSF52980">
    <property type="entry name" value="Restriction endonuclease-like"/>
    <property type="match status" value="1"/>
</dbReference>
<protein>
    <recommendedName>
        <fullName evidence="1">Restriction endonuclease type IV Mrr domain-containing protein</fullName>
    </recommendedName>
</protein>
<organism evidence="2 3">
    <name type="scientific">Roseibium aggregatum</name>
    <dbReference type="NCBI Taxonomy" id="187304"/>
    <lineage>
        <taxon>Bacteria</taxon>
        <taxon>Pseudomonadati</taxon>
        <taxon>Pseudomonadota</taxon>
        <taxon>Alphaproteobacteria</taxon>
        <taxon>Hyphomicrobiales</taxon>
        <taxon>Stappiaceae</taxon>
        <taxon>Roseibium</taxon>
    </lineage>
</organism>
<dbReference type="GO" id="GO:0004519">
    <property type="term" value="F:endonuclease activity"/>
    <property type="evidence" value="ECO:0007669"/>
    <property type="project" value="InterPro"/>
</dbReference>
<evidence type="ECO:0000313" key="3">
    <source>
        <dbReference type="Proteomes" id="UP000598467"/>
    </source>
</evidence>
<dbReference type="AlphaFoldDB" id="A0A926NXB0"/>
<gene>
    <name evidence="2" type="ORF">HK439_07140</name>
</gene>
<proteinExistence type="predicted"/>
<dbReference type="InterPro" id="IPR011335">
    <property type="entry name" value="Restrct_endonuc-II-like"/>
</dbReference>
<name>A0A926NXB0_9HYPH</name>
<comment type="caution">
    <text evidence="2">The sequence shown here is derived from an EMBL/GenBank/DDBJ whole genome shotgun (WGS) entry which is preliminary data.</text>
</comment>
<dbReference type="EMBL" id="JABFCZ010000006">
    <property type="protein sequence ID" value="MBD1546031.1"/>
    <property type="molecule type" value="Genomic_DNA"/>
</dbReference>
<dbReference type="Pfam" id="PF04471">
    <property type="entry name" value="Mrr_cat"/>
    <property type="match status" value="1"/>
</dbReference>